<name>A0ABX0IQD1_9FLAO</name>
<keyword evidence="2" id="KW-1185">Reference proteome</keyword>
<organism evidence="1 2">
    <name type="scientific">Flavobacterium jejuense</name>
    <dbReference type="NCBI Taxonomy" id="1544455"/>
    <lineage>
        <taxon>Bacteria</taxon>
        <taxon>Pseudomonadati</taxon>
        <taxon>Bacteroidota</taxon>
        <taxon>Flavobacteriia</taxon>
        <taxon>Flavobacteriales</taxon>
        <taxon>Flavobacteriaceae</taxon>
        <taxon>Flavobacterium</taxon>
    </lineage>
</organism>
<sequence length="227" mass="25373">MVTGPEKLKFMVKKGSYFFGLTILVVLVSSGFNSFEIEKVEGFHLGKNEKISYDVPSENEDEIEVKNSSIAVPYVGKTFVGFRQALAFKESRGVLNMVNSYGYMGKYQFGKSTLRSVGIYDFQEFLKNPEWQEKAFKALIAKNKWELRKEIEKYNGRVINGVKITESGLIAAAHLGGAGSVRKYLRSNGTRGFKDGFGTSLRSYIKKFGGYDISHIAPNKNAKAKVS</sequence>
<comment type="caution">
    <text evidence="1">The sequence shown here is derived from an EMBL/GenBank/DDBJ whole genome shotgun (WGS) entry which is preliminary data.</text>
</comment>
<dbReference type="Gene3D" id="1.10.530.10">
    <property type="match status" value="1"/>
</dbReference>
<gene>
    <name evidence="1" type="ORF">FIA58_005385</name>
</gene>
<dbReference type="EMBL" id="VEVQ02000003">
    <property type="protein sequence ID" value="NHN25107.1"/>
    <property type="molecule type" value="Genomic_DNA"/>
</dbReference>
<dbReference type="SUPFAM" id="SSF53955">
    <property type="entry name" value="Lysozyme-like"/>
    <property type="match status" value="1"/>
</dbReference>
<reference evidence="1" key="2">
    <citation type="submission" date="2020-02" db="EMBL/GenBank/DDBJ databases">
        <title>Flavobacterium profundi sp. nov., isolated from a deep-sea seamount.</title>
        <authorList>
            <person name="Zhang D.-C."/>
        </authorList>
    </citation>
    <scope>NUCLEOTIDE SEQUENCE</scope>
    <source>
        <strain evidence="1">EC11</strain>
    </source>
</reference>
<dbReference type="InterPro" id="IPR023346">
    <property type="entry name" value="Lysozyme-like_dom_sf"/>
</dbReference>
<evidence type="ECO:0000313" key="2">
    <source>
        <dbReference type="Proteomes" id="UP000817854"/>
    </source>
</evidence>
<reference evidence="1" key="1">
    <citation type="submission" date="2019-05" db="EMBL/GenBank/DDBJ databases">
        <authorList>
            <person name="Lianzixin W."/>
        </authorList>
    </citation>
    <scope>NUCLEOTIDE SEQUENCE</scope>
    <source>
        <strain evidence="1">EC11</strain>
    </source>
</reference>
<protein>
    <submittedName>
        <fullName evidence="1">Peptidoglycan-binding protein LysM</fullName>
    </submittedName>
</protein>
<accession>A0ABX0IQD1</accession>
<evidence type="ECO:0000313" key="1">
    <source>
        <dbReference type="EMBL" id="NHN25107.1"/>
    </source>
</evidence>
<dbReference type="Proteomes" id="UP000817854">
    <property type="component" value="Unassembled WGS sequence"/>
</dbReference>
<proteinExistence type="predicted"/>